<dbReference type="Pfam" id="PF00936">
    <property type="entry name" value="BMC"/>
    <property type="match status" value="2"/>
</dbReference>
<feature type="domain" description="BMC" evidence="4">
    <location>
        <begin position="96"/>
        <end position="181"/>
    </location>
</feature>
<dbReference type="PIRSF" id="PIRSF034834">
    <property type="entry name" value="PduT"/>
    <property type="match status" value="1"/>
</dbReference>
<sequence>MQYSVGVIELKSVAKGIQAADDALKSAGISLISAQPICPGKFELIITGELAQVNASMEKVRDTYTSYLIDSVLLGRIDPTVVKALLGAQPQAERGAIGTIETFSVASAILAADTAVKSAKVDILELRAARGVGGKGIVYFTGEVADVTAAVEAGSRYAKEQGLLVGSSVIGSPHEELWNYL</sequence>
<keyword evidence="6" id="KW-1185">Reference proteome</keyword>
<dbReference type="PROSITE" id="PS51930">
    <property type="entry name" value="BMC_2"/>
    <property type="match status" value="2"/>
</dbReference>
<dbReference type="PANTHER" id="PTHR33941:SF11">
    <property type="entry name" value="BACTERIAL MICROCOMPARTMENT SHELL PROTEIN PDUJ"/>
    <property type="match status" value="1"/>
</dbReference>
<dbReference type="InterPro" id="IPR000249">
    <property type="entry name" value="BMC_dom"/>
</dbReference>
<dbReference type="CDD" id="cd07054">
    <property type="entry name" value="BMC_PduT_repeat2"/>
    <property type="match status" value="1"/>
</dbReference>
<dbReference type="InterPro" id="IPR037233">
    <property type="entry name" value="CcmK-like_sf"/>
</dbReference>
<evidence type="ECO:0000256" key="1">
    <source>
        <dbReference type="ARBA" id="ARBA00024322"/>
    </source>
</evidence>
<gene>
    <name evidence="5" type="ORF">DPQ25_02510</name>
</gene>
<dbReference type="InterPro" id="IPR050575">
    <property type="entry name" value="BMC_shell"/>
</dbReference>
<proteinExistence type="inferred from homology"/>
<dbReference type="AlphaFoldDB" id="A0A328UEU6"/>
<feature type="domain" description="BMC" evidence="4">
    <location>
        <begin position="4"/>
        <end position="86"/>
    </location>
</feature>
<comment type="similarity">
    <text evidence="3">Belongs to the bacterial microcompartments protein family.</text>
</comment>
<dbReference type="CDD" id="cd07053">
    <property type="entry name" value="BMC_PduT_repeat1"/>
    <property type="match status" value="1"/>
</dbReference>
<keyword evidence="2" id="KW-1283">Bacterial microcompartment</keyword>
<dbReference type="PANTHER" id="PTHR33941">
    <property type="entry name" value="PROPANEDIOL UTILIZATION PROTEIN PDUA"/>
    <property type="match status" value="1"/>
</dbReference>
<dbReference type="EMBL" id="QLYR01000001">
    <property type="protein sequence ID" value="RAQ30397.1"/>
    <property type="molecule type" value="Genomic_DNA"/>
</dbReference>
<dbReference type="SMART" id="SM00877">
    <property type="entry name" value="BMC"/>
    <property type="match status" value="2"/>
</dbReference>
<dbReference type="Proteomes" id="UP000249377">
    <property type="component" value="Unassembled WGS sequence"/>
</dbReference>
<evidence type="ECO:0000259" key="4">
    <source>
        <dbReference type="PROSITE" id="PS51930"/>
    </source>
</evidence>
<dbReference type="InterPro" id="IPR044872">
    <property type="entry name" value="CcmK/CsoS1_BMC"/>
</dbReference>
<reference evidence="5 6" key="1">
    <citation type="submission" date="2018-06" db="EMBL/GenBank/DDBJ databases">
        <title>Noncontiguous genome sequence of Ruminococcaceae bacterium ASD2818.</title>
        <authorList>
            <person name="Chaplin A.V."/>
            <person name="Sokolova S.R."/>
            <person name="Kochetkova T.O."/>
            <person name="Goltsov A.Y."/>
            <person name="Trofimov D.Y."/>
            <person name="Efimov B.A."/>
        </authorList>
    </citation>
    <scope>NUCLEOTIDE SEQUENCE [LARGE SCALE GENOMIC DNA]</scope>
    <source>
        <strain evidence="5 6">ASD2818</strain>
    </source>
</reference>
<dbReference type="SUPFAM" id="SSF143414">
    <property type="entry name" value="CcmK-like"/>
    <property type="match status" value="2"/>
</dbReference>
<dbReference type="RefSeq" id="WP_112331594.1">
    <property type="nucleotide sequence ID" value="NZ_JADPHD010000001.1"/>
</dbReference>
<name>A0A328UEU6_9FIRM</name>
<evidence type="ECO:0000256" key="2">
    <source>
        <dbReference type="ARBA" id="ARBA00024446"/>
    </source>
</evidence>
<comment type="subcellular location">
    <subcellularLocation>
        <location evidence="1">Bacterial microcompartment</location>
    </subcellularLocation>
</comment>
<dbReference type="InterPro" id="IPR011238">
    <property type="entry name" value="Micro_shell_prot_PduT"/>
</dbReference>
<protein>
    <submittedName>
        <fullName evidence="5">Propanediol utilization protein</fullName>
    </submittedName>
</protein>
<organism evidence="5 6">
    <name type="scientific">Hydrogeniiclostridium mannosilyticum</name>
    <dbReference type="NCBI Taxonomy" id="2764322"/>
    <lineage>
        <taxon>Bacteria</taxon>
        <taxon>Bacillati</taxon>
        <taxon>Bacillota</taxon>
        <taxon>Clostridia</taxon>
        <taxon>Eubacteriales</taxon>
        <taxon>Acutalibacteraceae</taxon>
        <taxon>Hydrogeniiclostridium</taxon>
    </lineage>
</organism>
<dbReference type="GO" id="GO:0031469">
    <property type="term" value="C:bacterial microcompartment"/>
    <property type="evidence" value="ECO:0007669"/>
    <property type="project" value="UniProtKB-SubCell"/>
</dbReference>
<accession>A0A328UEU6</accession>
<evidence type="ECO:0000313" key="6">
    <source>
        <dbReference type="Proteomes" id="UP000249377"/>
    </source>
</evidence>
<evidence type="ECO:0000256" key="3">
    <source>
        <dbReference type="PROSITE-ProRule" id="PRU01278"/>
    </source>
</evidence>
<evidence type="ECO:0000313" key="5">
    <source>
        <dbReference type="EMBL" id="RAQ30397.1"/>
    </source>
</evidence>
<dbReference type="Gene3D" id="3.30.70.1710">
    <property type="match status" value="2"/>
</dbReference>
<comment type="caution">
    <text evidence="5">The sequence shown here is derived from an EMBL/GenBank/DDBJ whole genome shotgun (WGS) entry which is preliminary data.</text>
</comment>